<feature type="region of interest" description="Disordered" evidence="8">
    <location>
        <begin position="2015"/>
        <end position="2051"/>
    </location>
</feature>
<evidence type="ECO:0000259" key="9">
    <source>
        <dbReference type="PROSITE" id="PS50097"/>
    </source>
</evidence>
<feature type="domain" description="C2H2-type" evidence="10">
    <location>
        <begin position="2551"/>
        <end position="2578"/>
    </location>
</feature>
<dbReference type="GO" id="GO:0005634">
    <property type="term" value="C:nucleus"/>
    <property type="evidence" value="ECO:0007669"/>
    <property type="project" value="UniProtKB-SubCell"/>
</dbReference>
<accession>A0A433U8X5</accession>
<dbReference type="SUPFAM" id="SSF57667">
    <property type="entry name" value="beta-beta-alpha zinc fingers"/>
    <property type="match status" value="2"/>
</dbReference>
<dbReference type="SMART" id="SM00225">
    <property type="entry name" value="BTB"/>
    <property type="match status" value="1"/>
</dbReference>
<feature type="compositionally biased region" description="Polar residues" evidence="8">
    <location>
        <begin position="1878"/>
        <end position="1913"/>
    </location>
</feature>
<evidence type="ECO:0008006" key="13">
    <source>
        <dbReference type="Google" id="ProtNLM"/>
    </source>
</evidence>
<feature type="region of interest" description="Disordered" evidence="8">
    <location>
        <begin position="924"/>
        <end position="960"/>
    </location>
</feature>
<organism evidence="11 12">
    <name type="scientific">Elysia chlorotica</name>
    <name type="common">Eastern emerald elysia</name>
    <name type="synonym">Sea slug</name>
    <dbReference type="NCBI Taxonomy" id="188477"/>
    <lineage>
        <taxon>Eukaryota</taxon>
        <taxon>Metazoa</taxon>
        <taxon>Spiralia</taxon>
        <taxon>Lophotrochozoa</taxon>
        <taxon>Mollusca</taxon>
        <taxon>Gastropoda</taxon>
        <taxon>Heterobranchia</taxon>
        <taxon>Euthyneura</taxon>
        <taxon>Panpulmonata</taxon>
        <taxon>Sacoglossa</taxon>
        <taxon>Placobranchoidea</taxon>
        <taxon>Plakobranchidae</taxon>
        <taxon>Elysia</taxon>
    </lineage>
</organism>
<dbReference type="Pfam" id="PF00096">
    <property type="entry name" value="zf-C2H2"/>
    <property type="match status" value="3"/>
</dbReference>
<evidence type="ECO:0000313" key="11">
    <source>
        <dbReference type="EMBL" id="RUS90261.1"/>
    </source>
</evidence>
<feature type="domain" description="BTB" evidence="9">
    <location>
        <begin position="1251"/>
        <end position="1377"/>
    </location>
</feature>
<dbReference type="Gene3D" id="3.30.160.60">
    <property type="entry name" value="Classic Zinc Finger"/>
    <property type="match status" value="3"/>
</dbReference>
<protein>
    <recommendedName>
        <fullName evidence="13">BTB domain-containing protein</fullName>
    </recommendedName>
</protein>
<feature type="region of interest" description="Disordered" evidence="8">
    <location>
        <begin position="2139"/>
        <end position="2229"/>
    </location>
</feature>
<dbReference type="OrthoDB" id="6102811at2759"/>
<dbReference type="InterPro" id="IPR000210">
    <property type="entry name" value="BTB/POZ_dom"/>
</dbReference>
<feature type="region of interest" description="Disordered" evidence="8">
    <location>
        <begin position="2252"/>
        <end position="2276"/>
    </location>
</feature>
<feature type="region of interest" description="Disordered" evidence="8">
    <location>
        <begin position="381"/>
        <end position="404"/>
    </location>
</feature>
<evidence type="ECO:0000256" key="1">
    <source>
        <dbReference type="ARBA" id="ARBA00004123"/>
    </source>
</evidence>
<evidence type="ECO:0000256" key="3">
    <source>
        <dbReference type="ARBA" id="ARBA00022737"/>
    </source>
</evidence>
<feature type="domain" description="C2H2-type" evidence="10">
    <location>
        <begin position="2522"/>
        <end position="2550"/>
    </location>
</feature>
<proteinExistence type="predicted"/>
<comment type="subcellular location">
    <subcellularLocation>
        <location evidence="1">Nucleus</location>
    </subcellularLocation>
</comment>
<dbReference type="STRING" id="188477.A0A433U8X5"/>
<keyword evidence="2" id="KW-0479">Metal-binding</keyword>
<feature type="region of interest" description="Disordered" evidence="8">
    <location>
        <begin position="2638"/>
        <end position="2690"/>
    </location>
</feature>
<feature type="region of interest" description="Disordered" evidence="8">
    <location>
        <begin position="1867"/>
        <end position="1918"/>
    </location>
</feature>
<dbReference type="PROSITE" id="PS00028">
    <property type="entry name" value="ZINC_FINGER_C2H2_1"/>
    <property type="match status" value="4"/>
</dbReference>
<feature type="compositionally biased region" description="Basic residues" evidence="8">
    <location>
        <begin position="2139"/>
        <end position="2148"/>
    </location>
</feature>
<evidence type="ECO:0000313" key="12">
    <source>
        <dbReference type="Proteomes" id="UP000271974"/>
    </source>
</evidence>
<feature type="compositionally biased region" description="Low complexity" evidence="8">
    <location>
        <begin position="934"/>
        <end position="945"/>
    </location>
</feature>
<keyword evidence="3" id="KW-0677">Repeat</keyword>
<evidence type="ECO:0000256" key="6">
    <source>
        <dbReference type="ARBA" id="ARBA00023242"/>
    </source>
</evidence>
<keyword evidence="6" id="KW-0539">Nucleus</keyword>
<dbReference type="Gene3D" id="3.30.710.10">
    <property type="entry name" value="Potassium Channel Kv1.1, Chain A"/>
    <property type="match status" value="1"/>
</dbReference>
<feature type="compositionally biased region" description="Polar residues" evidence="8">
    <location>
        <begin position="2021"/>
        <end position="2051"/>
    </location>
</feature>
<dbReference type="InterPro" id="IPR036236">
    <property type="entry name" value="Znf_C2H2_sf"/>
</dbReference>
<dbReference type="Pfam" id="PF00651">
    <property type="entry name" value="BTB"/>
    <property type="match status" value="2"/>
</dbReference>
<feature type="compositionally biased region" description="Basic residues" evidence="8">
    <location>
        <begin position="2663"/>
        <end position="2675"/>
    </location>
</feature>
<feature type="region of interest" description="Disordered" evidence="8">
    <location>
        <begin position="856"/>
        <end position="902"/>
    </location>
</feature>
<dbReference type="SMART" id="SM00355">
    <property type="entry name" value="ZnF_C2H2"/>
    <property type="match status" value="6"/>
</dbReference>
<feature type="compositionally biased region" description="Basic and acidic residues" evidence="8">
    <location>
        <begin position="2267"/>
        <end position="2276"/>
    </location>
</feature>
<feature type="compositionally biased region" description="Polar residues" evidence="8">
    <location>
        <begin position="1807"/>
        <end position="1817"/>
    </location>
</feature>
<evidence type="ECO:0000256" key="7">
    <source>
        <dbReference type="PROSITE-ProRule" id="PRU00042"/>
    </source>
</evidence>
<feature type="region of interest" description="Disordered" evidence="8">
    <location>
        <begin position="1778"/>
        <end position="1817"/>
    </location>
</feature>
<dbReference type="PROSITE" id="PS50157">
    <property type="entry name" value="ZINC_FINGER_C2H2_2"/>
    <property type="match status" value="4"/>
</dbReference>
<dbReference type="PANTHER" id="PTHR24377">
    <property type="entry name" value="IP01015P-RELATED"/>
    <property type="match status" value="1"/>
</dbReference>
<dbReference type="PROSITE" id="PS50097">
    <property type="entry name" value="BTB"/>
    <property type="match status" value="1"/>
</dbReference>
<evidence type="ECO:0000256" key="4">
    <source>
        <dbReference type="ARBA" id="ARBA00022771"/>
    </source>
</evidence>
<reference evidence="11 12" key="1">
    <citation type="submission" date="2019-01" db="EMBL/GenBank/DDBJ databases">
        <title>A draft genome assembly of the solar-powered sea slug Elysia chlorotica.</title>
        <authorList>
            <person name="Cai H."/>
            <person name="Li Q."/>
            <person name="Fang X."/>
            <person name="Li J."/>
            <person name="Curtis N.E."/>
            <person name="Altenburger A."/>
            <person name="Shibata T."/>
            <person name="Feng M."/>
            <person name="Maeda T."/>
            <person name="Schwartz J.A."/>
            <person name="Shigenobu S."/>
            <person name="Lundholm N."/>
            <person name="Nishiyama T."/>
            <person name="Yang H."/>
            <person name="Hasebe M."/>
            <person name="Li S."/>
            <person name="Pierce S.K."/>
            <person name="Wang J."/>
        </authorList>
    </citation>
    <scope>NUCLEOTIDE SEQUENCE [LARGE SCALE GENOMIC DNA]</scope>
    <source>
        <strain evidence="11">EC2010</strain>
        <tissue evidence="11">Whole organism of an adult</tissue>
    </source>
</reference>
<feature type="region of interest" description="Disordered" evidence="8">
    <location>
        <begin position="147"/>
        <end position="201"/>
    </location>
</feature>
<keyword evidence="5" id="KW-0862">Zinc</keyword>
<keyword evidence="12" id="KW-1185">Reference proteome</keyword>
<dbReference type="Proteomes" id="UP000271974">
    <property type="component" value="Unassembled WGS sequence"/>
</dbReference>
<dbReference type="FunFam" id="3.30.160.60:FF:000145">
    <property type="entry name" value="Zinc finger protein 574"/>
    <property type="match status" value="1"/>
</dbReference>
<dbReference type="GO" id="GO:0008270">
    <property type="term" value="F:zinc ion binding"/>
    <property type="evidence" value="ECO:0007669"/>
    <property type="project" value="UniProtKB-KW"/>
</dbReference>
<evidence type="ECO:0000256" key="5">
    <source>
        <dbReference type="ARBA" id="ARBA00022833"/>
    </source>
</evidence>
<dbReference type="EMBL" id="RQTK01000036">
    <property type="protein sequence ID" value="RUS90261.1"/>
    <property type="molecule type" value="Genomic_DNA"/>
</dbReference>
<dbReference type="SUPFAM" id="SSF54695">
    <property type="entry name" value="POZ domain"/>
    <property type="match status" value="1"/>
</dbReference>
<comment type="caution">
    <text evidence="11">The sequence shown here is derived from an EMBL/GenBank/DDBJ whole genome shotgun (WGS) entry which is preliminary data.</text>
</comment>
<evidence type="ECO:0000256" key="2">
    <source>
        <dbReference type="ARBA" id="ARBA00022723"/>
    </source>
</evidence>
<feature type="compositionally biased region" description="Basic and acidic residues" evidence="8">
    <location>
        <begin position="2638"/>
        <end position="2662"/>
    </location>
</feature>
<feature type="compositionally biased region" description="Low complexity" evidence="8">
    <location>
        <begin position="435"/>
        <end position="446"/>
    </location>
</feature>
<feature type="domain" description="C2H2-type" evidence="10">
    <location>
        <begin position="2579"/>
        <end position="2606"/>
    </location>
</feature>
<feature type="domain" description="C2H2-type" evidence="10">
    <location>
        <begin position="2491"/>
        <end position="2516"/>
    </location>
</feature>
<dbReference type="InterPro" id="IPR011333">
    <property type="entry name" value="SKP1/BTB/POZ_sf"/>
</dbReference>
<feature type="compositionally biased region" description="Low complexity" evidence="8">
    <location>
        <begin position="2203"/>
        <end position="2214"/>
    </location>
</feature>
<name>A0A433U8X5_ELYCH</name>
<feature type="compositionally biased region" description="Basic and acidic residues" evidence="8">
    <location>
        <begin position="887"/>
        <end position="902"/>
    </location>
</feature>
<dbReference type="InterPro" id="IPR013087">
    <property type="entry name" value="Znf_C2H2_type"/>
</dbReference>
<dbReference type="CDD" id="cd18186">
    <property type="entry name" value="BTB_POZ_ZBTB_KLHL-like"/>
    <property type="match status" value="1"/>
</dbReference>
<feature type="non-terminal residue" evidence="11">
    <location>
        <position position="2771"/>
    </location>
</feature>
<evidence type="ECO:0000259" key="10">
    <source>
        <dbReference type="PROSITE" id="PS50157"/>
    </source>
</evidence>
<sequence>MESEEDESSNSILALSGTLMSQAVNSTSHSFPTSSRQAAWLDSQNSELGSRLISPAASSFPGVEIASTNSATATLEASGNNVQKRADLSGHYNIDHQNVQYKESPKLSNVSHSSGFEVRNWKDVASKNYSWRDEVSVTAYPKLSTNSTFDQSSAAQTNRPNNKTVKLIGSNENGDGAAKTLQGTGQNRLYPKKRPNDFQNSSSNVLYTNTISNNYLGSDYVKDDFYNGNEEKNVHRSIQAHPSSTVCPADSSCEPGNSLQQVFVSTAQNGGRNPSQVPSSGNSHIQHFLKNQVDQGYTPDFVQFRSFKKQSEIQEEPFVFDPKQMEGPDGKHDFDFSFGPRSFAPFSFGSDFSPHSKSNHQFDFHQVDVAQNDMPVQTFFSTSSPSSTGGKIEESSFYNPATPSKKRMHGFEDFDSNDVGQDLRIIEQPQRKTENNSLSTTLESSLPGNYMVPTDDMTNYKHQGFGTGNQMNPGSQATSSLQYKKFSPMTHGNNSWMGRSRAHRKMARLLGTVDQSKQPSSFNDSKQMNSMTGMNNTTIFYARNPSEQSTSFSPNHLHSVRDHCNLSRDILTLEDEIGFKTGENPVDNHSRSFEDISERQSSLNRDLFTSASSTTSTPSFMYQASVLHNLSESTVSQREPEFPIFSSANTMPRDQALSNLPIASDSKNLLESGFASDPIHKDSMVPEFMMNSQHGSVVQSQQSVGCLDFASSQRDLDLSEQFAMQDPKDFGMDTQHVSEHQINLSSFEQDVNAGQPELTLSDNLTLVESGQQDINLEAYFNPQQPRDLNMSRKLHGHHGLRDITCLAGASETDFNFDDYMNSSTQRDASTAYLMQANLPQDMTICQKSVPEKIPLSQGSVQVPKQIERQPTDQSGSVRVENQEGEMSELHKELTKTSTKESVKGIRIPRDINRAMEILQSLQADEKEEHRKQQQWKQHQHQLQQDQQHHHHQEQLQHQQMMQLQTQHQGLGTALNSSPKKTFQNKHYFESLNLAMTEHQLLGAPENLIDEQAVGNFLDQSQLDIPDQSSDSLQMMQTFQNLPPSDSSEMDSMTSGQYTKRDMTQPLACELGYHILKRLALGTSLKDSEDQQASLSNMTGQPGTANLSSILASSDINSDGGSQNFGAPYYDSPKDLSNLQRQGDFEDVFKESLSARDSHLSSGSMINPNPTDSAGNRPDSDFSFVDIEVRNRLSQTKHENNKSMCGNHRAVPGASLWLEKTSMPHVSSSLNFDSVAASRKNMYNMMKTGQLCDAILSTSKERVKVHQVVLCSVSQYLCDHLQKMSGASPTASPMNSGQVSDLPERNLSFKSTHEVSVPQLSSGHHANQSDYLGSHQQDEMSLPQHVNVLLIVNCEDIKASSLQTFLVYLYLGTSDLTETNVCDLYLLACSLRVENLKDKCREFMQQMHISEEKLKVPELTLSSSMEGRKFQPELQQENLRENQRMMDKACDTHDDDQSLGGQKIYEDKAVNTVGSGIGGIRRGGAHMEVATQTDRSTTEAGVRGSQEEWVMLKKTKQKTVSPSKSKSSFAVLSKSSSMMTAVLGGSVAGGTVGGHGPHGKLQAVPENGALCGPQYQFIHKLGKKGWLSPKRRYKTELHQASKEFVPPTKDHSKVLGSENFKSQKITQSTIPGSSDDLGGQTDVLKNTKQICSESIQTTQGSSTVSVEVEPVSSKPQSNITFPMVVTKGPLVSALKTTRTTVEIAAEAAAAKVCAHSYGTRTARGATKNPISYAALASGNSKRKTLNKTNTAPTIQPDFNGVDREERKDVLSVEICDVGKSSSSDSFDKEGTKNISNKARSPLKKSNMHRASTSSINEGYTQEKTLLPLKKTANNKVADIEGCYNETGNLVDSVDSLNCKDGHLSTELHNVSRESETEDASVTQDFSVQSSSIPNPKDASQTQAPCTSSSHSQLDASPAQPIKVFPQNFRKRLIHQLNSEQNNQVKCFNSVNAEGNTNSQGIIETSSVETSSSPISVFSKIDMGTSDKYSPPIATNAQKPSAINVTTNTSPNITISCAPELQPETNSGKSISTTASKNNPLPTITSPTNQNKSLVCDQDSTEIQSTSSEVAQNALQTHKVNVKVQDAMESVLDQQSVNKITGPKHTVVDDVESQEVIKPQRSIPSVPELEEELFTHKIFMRKKKTKSRKIHNGEPDPVSLPKYKKLLIADGEASSAKPRHRKAAGGSDTEGSSARQKGRKTLLGSNSCSVTSESTSAQEDGTLPKVRAPPKKRAKMELALMKAANLARKAVDERKTEAMASPVSSPQKKHAEKEDKEEKETVLQIQAASEWKDNAKPGASLEKGEKRSYIDLHKKVAKRKAAALNKLKEKVKAKSKVTKVFQTKKKQIKSQPLVKKRKKSRTNLDEAAAIISSLALKLKSKFKEHMLSLGKKDAEISKEGSSVKIEKAKKESPIKCYSCSLCQIRLKSARRMVKHVRSHGLADDKILDTVSVEEFNQKYEACDICGYETKDKSYHYMHYHKHFRHGVPLPPGWQCDACKLCGRVFATAFQFKEHMLSHEQPLRFICWHCGQHFSSRSNFNSHVYHKHSDVRKHQCTICPKSFKTRTQLKVHLRSHTGERPFKCPDCDYSSTTRGNMKAHLKSHNYPMDIINKMITEIASRASELDAKSIDEVMKGFAEKVKKGELPSAEEKKQDTPKNGKDGSRKKQPKPKAKRQKPYKTGISAREQSNKNNISILEPQDASKVKTCMGQAELSPVVQESHIKRLLTAPLSSLTMPTFQVQPVSVEKSKEKLDLLSCKLGSNAKVASLLRQDQ</sequence>
<feature type="region of interest" description="Disordered" evidence="8">
    <location>
        <begin position="1156"/>
        <end position="1180"/>
    </location>
</feature>
<keyword evidence="4 7" id="KW-0863">Zinc-finger</keyword>
<feature type="region of interest" description="Disordered" evidence="8">
    <location>
        <begin position="430"/>
        <end position="449"/>
    </location>
</feature>
<feature type="compositionally biased region" description="Polar residues" evidence="8">
    <location>
        <begin position="1159"/>
        <end position="1173"/>
    </location>
</feature>
<gene>
    <name evidence="11" type="ORF">EGW08_001950</name>
</gene>
<feature type="compositionally biased region" description="Polar residues" evidence="8">
    <location>
        <begin position="147"/>
        <end position="164"/>
    </location>
</feature>
<dbReference type="InterPro" id="IPR050826">
    <property type="entry name" value="Krueppel_C2H2_ZnFinger"/>
</dbReference>
<evidence type="ECO:0000256" key="8">
    <source>
        <dbReference type="SAM" id="MobiDB-lite"/>
    </source>
</evidence>
<dbReference type="FunFam" id="3.30.160.60:FF:001967">
    <property type="entry name" value="Ras-responsive element-binding protein"/>
    <property type="match status" value="1"/>
</dbReference>